<sequence>MQKRALSQYLKIKHQSKKNEKEEKKNNPARKKKSNCIAEIE</sequence>
<keyword evidence="3" id="KW-1185">Reference proteome</keyword>
<dbReference type="EMBL" id="AAWS01000016">
    <property type="protein sequence ID" value="EAY28324.1"/>
    <property type="molecule type" value="Genomic_DNA"/>
</dbReference>
<evidence type="ECO:0000256" key="1">
    <source>
        <dbReference type="SAM" id="MobiDB-lite"/>
    </source>
</evidence>
<proteinExistence type="predicted"/>
<reference evidence="2 3" key="1">
    <citation type="submission" date="2007-01" db="EMBL/GenBank/DDBJ databases">
        <authorList>
            <person name="Haygood M."/>
            <person name="Podell S."/>
            <person name="Anderson C."/>
            <person name="Hopkinson B."/>
            <person name="Roe K."/>
            <person name="Barbeau K."/>
            <person name="Gaasterland T."/>
            <person name="Ferriera S."/>
            <person name="Johnson J."/>
            <person name="Kravitz S."/>
            <person name="Beeson K."/>
            <person name="Sutton G."/>
            <person name="Rogers Y.-H."/>
            <person name="Friedman R."/>
            <person name="Frazier M."/>
            <person name="Venter J.C."/>
        </authorList>
    </citation>
    <scope>NUCLEOTIDE SEQUENCE [LARGE SCALE GENOMIC DNA]</scope>
    <source>
        <strain evidence="2 3">ATCC 23134</strain>
    </source>
</reference>
<feature type="compositionally biased region" description="Basic and acidic residues" evidence="1">
    <location>
        <begin position="17"/>
        <end position="26"/>
    </location>
</feature>
<name>A1ZME3_MICM2</name>
<gene>
    <name evidence="2" type="ORF">M23134_03876</name>
</gene>
<comment type="caution">
    <text evidence="2">The sequence shown here is derived from an EMBL/GenBank/DDBJ whole genome shotgun (WGS) entry which is preliminary data.</text>
</comment>
<protein>
    <submittedName>
        <fullName evidence="2">Uncharacterized protein</fullName>
    </submittedName>
</protein>
<feature type="region of interest" description="Disordered" evidence="1">
    <location>
        <begin position="1"/>
        <end position="41"/>
    </location>
</feature>
<evidence type="ECO:0000313" key="3">
    <source>
        <dbReference type="Proteomes" id="UP000004095"/>
    </source>
</evidence>
<organism evidence="2 3">
    <name type="scientific">Microscilla marina ATCC 23134</name>
    <dbReference type="NCBI Taxonomy" id="313606"/>
    <lineage>
        <taxon>Bacteria</taxon>
        <taxon>Pseudomonadati</taxon>
        <taxon>Bacteroidota</taxon>
        <taxon>Cytophagia</taxon>
        <taxon>Cytophagales</taxon>
        <taxon>Microscillaceae</taxon>
        <taxon>Microscilla</taxon>
    </lineage>
</organism>
<dbReference type="Proteomes" id="UP000004095">
    <property type="component" value="Unassembled WGS sequence"/>
</dbReference>
<dbReference type="AlphaFoldDB" id="A1ZME3"/>
<evidence type="ECO:0000313" key="2">
    <source>
        <dbReference type="EMBL" id="EAY28324.1"/>
    </source>
</evidence>
<accession>A1ZME3</accession>